<sequence length="40" mass="4521">MRGDSHLYAFLSHQPSANVLTPPQPAIERGWISLIHEITH</sequence>
<organism evidence="1 2">
    <name type="scientific">Yersinia frederiksenii</name>
    <dbReference type="NCBI Taxonomy" id="29484"/>
    <lineage>
        <taxon>Bacteria</taxon>
        <taxon>Pseudomonadati</taxon>
        <taxon>Pseudomonadota</taxon>
        <taxon>Gammaproteobacteria</taxon>
        <taxon>Enterobacterales</taxon>
        <taxon>Yersiniaceae</taxon>
        <taxon>Yersinia</taxon>
    </lineage>
</organism>
<name>A0AAI8ZP97_YERFR</name>
<proteinExistence type="predicted"/>
<evidence type="ECO:0000313" key="1">
    <source>
        <dbReference type="EMBL" id="CFQ93494.1"/>
    </source>
</evidence>
<dbReference type="AlphaFoldDB" id="A0AAI8ZP97"/>
<comment type="caution">
    <text evidence="1">The sequence shown here is derived from an EMBL/GenBank/DDBJ whole genome shotgun (WGS) entry which is preliminary data.</text>
</comment>
<dbReference type="Proteomes" id="UP000046784">
    <property type="component" value="Unassembled WGS sequence"/>
</dbReference>
<dbReference type="EMBL" id="CGCB01000005">
    <property type="protein sequence ID" value="CFQ93494.1"/>
    <property type="molecule type" value="Genomic_DNA"/>
</dbReference>
<evidence type="ECO:0000313" key="2">
    <source>
        <dbReference type="Proteomes" id="UP000046784"/>
    </source>
</evidence>
<reference evidence="1 2" key="1">
    <citation type="submission" date="2015-03" db="EMBL/GenBank/DDBJ databases">
        <authorList>
            <consortium name="Pathogen Informatics"/>
            <person name="Murphy D."/>
        </authorList>
    </citation>
    <scope>NUCLEOTIDE SEQUENCE [LARGE SCALE GENOMIC DNA]</scope>
    <source>
        <strain evidence="1 2">3400/83</strain>
    </source>
</reference>
<protein>
    <submittedName>
        <fullName evidence="1">Uncharacterized protein</fullName>
    </submittedName>
</protein>
<gene>
    <name evidence="1" type="ORF">ERS008524_01152</name>
</gene>
<accession>A0AAI8ZP97</accession>